<protein>
    <submittedName>
        <fullName evidence="2">LysM repeat protein</fullName>
    </submittedName>
</protein>
<dbReference type="AlphaFoldDB" id="A0A841L2P0"/>
<evidence type="ECO:0000313" key="3">
    <source>
        <dbReference type="Proteomes" id="UP000579281"/>
    </source>
</evidence>
<dbReference type="InterPro" id="IPR036779">
    <property type="entry name" value="LysM_dom_sf"/>
</dbReference>
<dbReference type="PANTHER" id="PTHR33734">
    <property type="entry name" value="LYSM DOMAIN-CONTAINING GPI-ANCHORED PROTEIN 2"/>
    <property type="match status" value="1"/>
</dbReference>
<dbReference type="Proteomes" id="UP000579281">
    <property type="component" value="Unassembled WGS sequence"/>
</dbReference>
<proteinExistence type="predicted"/>
<dbReference type="EMBL" id="JACHEN010000054">
    <property type="protein sequence ID" value="MBB6218898.1"/>
    <property type="molecule type" value="Genomic_DNA"/>
</dbReference>
<evidence type="ECO:0000313" key="2">
    <source>
        <dbReference type="EMBL" id="MBB6218898.1"/>
    </source>
</evidence>
<dbReference type="PANTHER" id="PTHR33734:SF22">
    <property type="entry name" value="MEMBRANE-BOUND LYTIC MUREIN TRANSGLYCOSYLASE D"/>
    <property type="match status" value="1"/>
</dbReference>
<comment type="caution">
    <text evidence="2">The sequence shown here is derived from an EMBL/GenBank/DDBJ whole genome shotgun (WGS) entry which is preliminary data.</text>
</comment>
<feature type="domain" description="LysM" evidence="1">
    <location>
        <begin position="12"/>
        <end position="56"/>
    </location>
</feature>
<dbReference type="SMART" id="SM00257">
    <property type="entry name" value="LysM"/>
    <property type="match status" value="2"/>
</dbReference>
<dbReference type="InterPro" id="IPR018392">
    <property type="entry name" value="LysM"/>
</dbReference>
<dbReference type="RefSeq" id="WP_184313798.1">
    <property type="nucleotide sequence ID" value="NZ_JACHEN010000054.1"/>
</dbReference>
<name>A0A841L2P0_9FIRM</name>
<reference evidence="2 3" key="1">
    <citation type="submission" date="2020-08" db="EMBL/GenBank/DDBJ databases">
        <title>Genomic Encyclopedia of Type Strains, Phase IV (KMG-IV): sequencing the most valuable type-strain genomes for metagenomic binning, comparative biology and taxonomic classification.</title>
        <authorList>
            <person name="Goeker M."/>
        </authorList>
    </citation>
    <scope>NUCLEOTIDE SEQUENCE [LARGE SCALE GENOMIC DNA]</scope>
    <source>
        <strain evidence="2 3">DSM 103526</strain>
    </source>
</reference>
<keyword evidence="3" id="KW-1185">Reference proteome</keyword>
<organism evidence="2 3">
    <name type="scientific">Anaerosolibacter carboniphilus</name>
    <dbReference type="NCBI Taxonomy" id="1417629"/>
    <lineage>
        <taxon>Bacteria</taxon>
        <taxon>Bacillati</taxon>
        <taxon>Bacillota</taxon>
        <taxon>Clostridia</taxon>
        <taxon>Peptostreptococcales</taxon>
        <taxon>Thermotaleaceae</taxon>
        <taxon>Anaerosolibacter</taxon>
    </lineage>
</organism>
<feature type="domain" description="LysM" evidence="1">
    <location>
        <begin position="64"/>
        <end position="108"/>
    </location>
</feature>
<dbReference type="PROSITE" id="PS51782">
    <property type="entry name" value="LYSM"/>
    <property type="match status" value="2"/>
</dbReference>
<evidence type="ECO:0000259" key="1">
    <source>
        <dbReference type="PROSITE" id="PS51782"/>
    </source>
</evidence>
<gene>
    <name evidence="2" type="ORF">HNQ80_005073</name>
</gene>
<dbReference type="CDD" id="cd00118">
    <property type="entry name" value="LysM"/>
    <property type="match status" value="2"/>
</dbReference>
<accession>A0A841L2P0</accession>
<dbReference type="Pfam" id="PF01476">
    <property type="entry name" value="LysM"/>
    <property type="match status" value="2"/>
</dbReference>
<dbReference type="Gene3D" id="3.10.350.10">
    <property type="entry name" value="LysM domain"/>
    <property type="match status" value="2"/>
</dbReference>
<sequence length="114" mass="12607">MMRQPTAPLGSFHYTVEVGDTLYGIARKFNTTISNIRVFNHIPNPNIIYVGQILVIPESPAEAIIYTVQPGDTLYSIAQAHGTYVNNLIIFNYLTNPNLIYPGQQLVVTASLQG</sequence>
<dbReference type="SUPFAM" id="SSF54106">
    <property type="entry name" value="LysM domain"/>
    <property type="match status" value="2"/>
</dbReference>